<protein>
    <submittedName>
        <fullName evidence="1">Uncharacterized protein</fullName>
    </submittedName>
</protein>
<organism evidence="1 2">
    <name type="scientific">Sneathiella chungangensis</name>
    <dbReference type="NCBI Taxonomy" id="1418234"/>
    <lineage>
        <taxon>Bacteria</taxon>
        <taxon>Pseudomonadati</taxon>
        <taxon>Pseudomonadota</taxon>
        <taxon>Alphaproteobacteria</taxon>
        <taxon>Sneathiellales</taxon>
        <taxon>Sneathiellaceae</taxon>
        <taxon>Sneathiella</taxon>
    </lineage>
</organism>
<dbReference type="RefSeq" id="WP_161338438.1">
    <property type="nucleotide sequence ID" value="NZ_JBHSDG010000006.1"/>
</dbReference>
<accession>A0A845MDQ8</accession>
<evidence type="ECO:0000313" key="2">
    <source>
        <dbReference type="Proteomes" id="UP000445696"/>
    </source>
</evidence>
<proteinExistence type="predicted"/>
<keyword evidence="2" id="KW-1185">Reference proteome</keyword>
<comment type="caution">
    <text evidence="1">The sequence shown here is derived from an EMBL/GenBank/DDBJ whole genome shotgun (WGS) entry which is preliminary data.</text>
</comment>
<dbReference type="Proteomes" id="UP000445696">
    <property type="component" value="Unassembled WGS sequence"/>
</dbReference>
<evidence type="ECO:0000313" key="1">
    <source>
        <dbReference type="EMBL" id="MZR22019.1"/>
    </source>
</evidence>
<gene>
    <name evidence="1" type="ORF">GQF03_06715</name>
</gene>
<name>A0A845MDQ8_9PROT</name>
<sequence>MFARNAKYGDALQLQYGPLMGARFDPASVNRHFGLSTLLQSLRKRIRLANEENIVVVDLEKSPIGKAVRYGNGILGDAVNENSFGLTNKTNKR</sequence>
<dbReference type="AlphaFoldDB" id="A0A845MDQ8"/>
<reference evidence="1 2" key="1">
    <citation type="journal article" date="2014" name="Int. J. Syst. Evol. Microbiol.">
        <title>Sneathiella chungangensis sp. nov., isolated from a marine sand, and emended description of the genus Sneathiella.</title>
        <authorList>
            <person name="Siamphan C."/>
            <person name="Kim H."/>
            <person name="Lee J.S."/>
            <person name="Kim W."/>
        </authorList>
    </citation>
    <scope>NUCLEOTIDE SEQUENCE [LARGE SCALE GENOMIC DNA]</scope>
    <source>
        <strain evidence="1 2">KCTC 32476</strain>
    </source>
</reference>
<dbReference type="EMBL" id="WTVA01000002">
    <property type="protein sequence ID" value="MZR22019.1"/>
    <property type="molecule type" value="Genomic_DNA"/>
</dbReference>